<dbReference type="NCBIfam" id="TIGR00710">
    <property type="entry name" value="efflux_Bcr_CflA"/>
    <property type="match status" value="1"/>
</dbReference>
<accession>A0A6G8B0K5</accession>
<evidence type="ECO:0000256" key="7">
    <source>
        <dbReference type="ARBA" id="ARBA00023136"/>
    </source>
</evidence>
<feature type="transmembrane region" description="Helical" evidence="8">
    <location>
        <begin position="104"/>
        <end position="121"/>
    </location>
</feature>
<dbReference type="PRINTS" id="PR01036">
    <property type="entry name" value="TCRTETB"/>
</dbReference>
<dbReference type="GO" id="GO:1990961">
    <property type="term" value="P:xenobiotic detoxification by transmembrane export across the plasma membrane"/>
    <property type="evidence" value="ECO:0007669"/>
    <property type="project" value="InterPro"/>
</dbReference>
<dbReference type="RefSeq" id="WP_166010726.1">
    <property type="nucleotide sequence ID" value="NZ_CP049888.1"/>
</dbReference>
<organism evidence="10 11">
    <name type="scientific">Weissella coleopterorum</name>
    <dbReference type="NCBI Taxonomy" id="2714949"/>
    <lineage>
        <taxon>Bacteria</taxon>
        <taxon>Bacillati</taxon>
        <taxon>Bacillota</taxon>
        <taxon>Bacilli</taxon>
        <taxon>Lactobacillales</taxon>
        <taxon>Lactobacillaceae</taxon>
        <taxon>Weissella</taxon>
    </lineage>
</organism>
<dbReference type="Proteomes" id="UP000500741">
    <property type="component" value="Chromosome"/>
</dbReference>
<comment type="subcellular location">
    <subcellularLocation>
        <location evidence="1 8">Cell membrane</location>
        <topology evidence="1 8">Multi-pass membrane protein</topology>
    </subcellularLocation>
</comment>
<reference evidence="10 11" key="1">
    <citation type="submission" date="2020-03" db="EMBL/GenBank/DDBJ databases">
        <title>Weissella sp. nov., isolated from Cybister lewisianus.</title>
        <authorList>
            <person name="Hyun D.-W."/>
            <person name="Bae J.-W."/>
        </authorList>
    </citation>
    <scope>NUCLEOTIDE SEQUENCE [LARGE SCALE GENOMIC DNA]</scope>
    <source>
        <strain evidence="10 11">HDW19</strain>
    </source>
</reference>
<evidence type="ECO:0000313" key="10">
    <source>
        <dbReference type="EMBL" id="QIL50786.1"/>
    </source>
</evidence>
<feature type="domain" description="Major facilitator superfamily (MFS) profile" evidence="9">
    <location>
        <begin position="1"/>
        <end position="387"/>
    </location>
</feature>
<proteinExistence type="inferred from homology"/>
<comment type="caution">
    <text evidence="8">Lacks conserved residue(s) required for the propagation of feature annotation.</text>
</comment>
<feature type="transmembrane region" description="Helical" evidence="8">
    <location>
        <begin position="44"/>
        <end position="63"/>
    </location>
</feature>
<keyword evidence="5 8" id="KW-0812">Transmembrane</keyword>
<evidence type="ECO:0000256" key="4">
    <source>
        <dbReference type="ARBA" id="ARBA00022475"/>
    </source>
</evidence>
<name>A0A6G8B0K5_9LACO</name>
<gene>
    <name evidence="10" type="ORF">G7084_05345</name>
</gene>
<dbReference type="GO" id="GO:0005886">
    <property type="term" value="C:plasma membrane"/>
    <property type="evidence" value="ECO:0007669"/>
    <property type="project" value="UniProtKB-SubCell"/>
</dbReference>
<keyword evidence="6 8" id="KW-1133">Transmembrane helix</keyword>
<dbReference type="Gene3D" id="1.20.1720.10">
    <property type="entry name" value="Multidrug resistance protein D"/>
    <property type="match status" value="1"/>
</dbReference>
<feature type="transmembrane region" description="Helical" evidence="8">
    <location>
        <begin position="133"/>
        <end position="152"/>
    </location>
</feature>
<dbReference type="InterPro" id="IPR036259">
    <property type="entry name" value="MFS_trans_sf"/>
</dbReference>
<evidence type="ECO:0000256" key="6">
    <source>
        <dbReference type="ARBA" id="ARBA00022989"/>
    </source>
</evidence>
<evidence type="ECO:0000256" key="3">
    <source>
        <dbReference type="ARBA" id="ARBA00022448"/>
    </source>
</evidence>
<dbReference type="GO" id="GO:0042910">
    <property type="term" value="F:xenobiotic transmembrane transporter activity"/>
    <property type="evidence" value="ECO:0007669"/>
    <property type="project" value="InterPro"/>
</dbReference>
<dbReference type="Pfam" id="PF07690">
    <property type="entry name" value="MFS_1"/>
    <property type="match status" value="1"/>
</dbReference>
<dbReference type="CDD" id="cd17320">
    <property type="entry name" value="MFS_MdfA_MDR_like"/>
    <property type="match status" value="1"/>
</dbReference>
<keyword evidence="4 8" id="KW-1003">Cell membrane</keyword>
<dbReference type="PROSITE" id="PS50850">
    <property type="entry name" value="MFS"/>
    <property type="match status" value="1"/>
</dbReference>
<dbReference type="InterPro" id="IPR004812">
    <property type="entry name" value="Efflux_drug-R_Bcr/CmlA"/>
</dbReference>
<feature type="transmembrane region" description="Helical" evidence="8">
    <location>
        <begin position="158"/>
        <end position="180"/>
    </location>
</feature>
<evidence type="ECO:0000256" key="1">
    <source>
        <dbReference type="ARBA" id="ARBA00004651"/>
    </source>
</evidence>
<keyword evidence="7 8" id="KW-0472">Membrane</keyword>
<evidence type="ECO:0000256" key="2">
    <source>
        <dbReference type="ARBA" id="ARBA00006236"/>
    </source>
</evidence>
<dbReference type="KEGG" id="wco:G7084_05345"/>
<keyword evidence="3 8" id="KW-0813">Transport</keyword>
<keyword evidence="11" id="KW-1185">Reference proteome</keyword>
<protein>
    <recommendedName>
        <fullName evidence="8">Bcr/CflA family efflux transporter</fullName>
    </recommendedName>
</protein>
<feature type="transmembrane region" description="Helical" evidence="8">
    <location>
        <begin position="75"/>
        <end position="98"/>
    </location>
</feature>
<sequence length="390" mass="42449">MNVLKKQPSILIIIALIGFPQLSESIFTPILPALSQGMSVTESTIQLMMSTYFFAFAFGVLYFGPLSDRIGRKKAMAIGLSIYLMGNLGLLLAPGFHWLLGARIIQAFGAASGSVITQTIMREAFVGEKRARIFAQVGAALALAPALGPLLGGLFQMIYGYHSVFSALIAMAVALLFYVATTLPETRLINNDKQGQNWLMVTKRLLSSPKVWSYGLLISGVNGILFSYYAEAPFIFIDHFKMTPVAYGWTGLLIAVASLTGSLVTNRLIGRFSGAYLMMLGLIVALLGAITMGLGATNVWVLFGAILVTFTGLNILLPIVLSNALLGFEDVIGTASGLFSFWYYLLISLLTFLMSLMHNGSIYILPIYILMVLSGMVFSFLVIWKTENHK</sequence>
<comment type="similarity">
    <text evidence="2 8">Belongs to the major facilitator superfamily. Bcr/CmlA family.</text>
</comment>
<feature type="transmembrane region" description="Helical" evidence="8">
    <location>
        <begin position="338"/>
        <end position="357"/>
    </location>
</feature>
<feature type="transmembrane region" description="Helical" evidence="8">
    <location>
        <begin position="300"/>
        <end position="326"/>
    </location>
</feature>
<evidence type="ECO:0000313" key="11">
    <source>
        <dbReference type="Proteomes" id="UP000500741"/>
    </source>
</evidence>
<feature type="transmembrane region" description="Helical" evidence="8">
    <location>
        <begin position="363"/>
        <end position="384"/>
    </location>
</feature>
<feature type="transmembrane region" description="Helical" evidence="8">
    <location>
        <begin position="245"/>
        <end position="264"/>
    </location>
</feature>
<dbReference type="AlphaFoldDB" id="A0A6G8B0K5"/>
<dbReference type="SUPFAM" id="SSF103473">
    <property type="entry name" value="MFS general substrate transporter"/>
    <property type="match status" value="1"/>
</dbReference>
<dbReference type="PANTHER" id="PTHR43124">
    <property type="entry name" value="PURINE EFFLUX PUMP PBUE"/>
    <property type="match status" value="1"/>
</dbReference>
<evidence type="ECO:0000259" key="9">
    <source>
        <dbReference type="PROSITE" id="PS50850"/>
    </source>
</evidence>
<dbReference type="InterPro" id="IPR050189">
    <property type="entry name" value="MFS_Efflux_Transporters"/>
</dbReference>
<feature type="transmembrane region" description="Helical" evidence="8">
    <location>
        <begin position="276"/>
        <end position="294"/>
    </location>
</feature>
<evidence type="ECO:0000256" key="8">
    <source>
        <dbReference type="RuleBase" id="RU365088"/>
    </source>
</evidence>
<feature type="transmembrane region" description="Helical" evidence="8">
    <location>
        <begin position="211"/>
        <end position="230"/>
    </location>
</feature>
<dbReference type="InterPro" id="IPR020846">
    <property type="entry name" value="MFS_dom"/>
</dbReference>
<dbReference type="PANTHER" id="PTHR43124:SF3">
    <property type="entry name" value="CHLORAMPHENICOL EFFLUX PUMP RV0191"/>
    <property type="match status" value="1"/>
</dbReference>
<dbReference type="InterPro" id="IPR011701">
    <property type="entry name" value="MFS"/>
</dbReference>
<evidence type="ECO:0000256" key="5">
    <source>
        <dbReference type="ARBA" id="ARBA00022692"/>
    </source>
</evidence>
<dbReference type="EMBL" id="CP049888">
    <property type="protein sequence ID" value="QIL50786.1"/>
    <property type="molecule type" value="Genomic_DNA"/>
</dbReference>